<feature type="transmembrane region" description="Helical" evidence="1">
    <location>
        <begin position="77"/>
        <end position="96"/>
    </location>
</feature>
<reference evidence="3 4" key="1">
    <citation type="submission" date="2024-02" db="EMBL/GenBank/DDBJ databases">
        <title>A novel Gemmatimonadota bacterium.</title>
        <authorList>
            <person name="Du Z.-J."/>
            <person name="Ye Y.-Q."/>
        </authorList>
    </citation>
    <scope>NUCLEOTIDE SEQUENCE [LARGE SCALE GENOMIC DNA]</scope>
    <source>
        <strain evidence="3 4">DH-20</strain>
    </source>
</reference>
<dbReference type="EMBL" id="JBBHLI010000008">
    <property type="protein sequence ID" value="MEK9501918.1"/>
    <property type="molecule type" value="Genomic_DNA"/>
</dbReference>
<evidence type="ECO:0000313" key="3">
    <source>
        <dbReference type="EMBL" id="MEK9501918.1"/>
    </source>
</evidence>
<dbReference type="Proteomes" id="UP001484239">
    <property type="component" value="Unassembled WGS sequence"/>
</dbReference>
<organism evidence="3 4">
    <name type="scientific">Gaopeijia maritima</name>
    <dbReference type="NCBI Taxonomy" id="3119007"/>
    <lineage>
        <taxon>Bacteria</taxon>
        <taxon>Pseudomonadati</taxon>
        <taxon>Gemmatimonadota</taxon>
        <taxon>Longimicrobiia</taxon>
        <taxon>Gaopeijiales</taxon>
        <taxon>Gaopeijiaceae</taxon>
        <taxon>Gaopeijia</taxon>
    </lineage>
</organism>
<proteinExistence type="predicted"/>
<dbReference type="InterPro" id="IPR009936">
    <property type="entry name" value="DUF1468"/>
</dbReference>
<feature type="domain" description="DUF1468" evidence="2">
    <location>
        <begin position="8"/>
        <end position="138"/>
    </location>
</feature>
<keyword evidence="1" id="KW-0812">Transmembrane</keyword>
<dbReference type="RefSeq" id="WP_405287266.1">
    <property type="nucleotide sequence ID" value="NZ_JBBHLI010000008.1"/>
</dbReference>
<protein>
    <submittedName>
        <fullName evidence="3">Tripartite tricarboxylate transporter TctB family protein</fullName>
    </submittedName>
</protein>
<dbReference type="Pfam" id="PF07331">
    <property type="entry name" value="TctB"/>
    <property type="match status" value="1"/>
</dbReference>
<keyword evidence="1" id="KW-0472">Membrane</keyword>
<feature type="transmembrane region" description="Helical" evidence="1">
    <location>
        <begin position="116"/>
        <end position="142"/>
    </location>
</feature>
<keyword evidence="4" id="KW-1185">Reference proteome</keyword>
<keyword evidence="1" id="KW-1133">Transmembrane helix</keyword>
<evidence type="ECO:0000313" key="4">
    <source>
        <dbReference type="Proteomes" id="UP001484239"/>
    </source>
</evidence>
<name>A0ABU9EB17_9BACT</name>
<evidence type="ECO:0000259" key="2">
    <source>
        <dbReference type="Pfam" id="PF07331"/>
    </source>
</evidence>
<evidence type="ECO:0000256" key="1">
    <source>
        <dbReference type="SAM" id="Phobius"/>
    </source>
</evidence>
<sequence>MTVPRDRAWGIALVAFGVATAALALRFRVAFVTDPLGPRAFPWLASGFLFFAGIALFRRPGDHGPWPEAPVRRRLLLLVAVLVAWSALLPWLGFVLPTAGATGALARLFGAPWTPGLAAGTGLALALHLLFVFALGFPITAWPWG</sequence>
<gene>
    <name evidence="3" type="ORF">WI372_13075</name>
</gene>
<comment type="caution">
    <text evidence="3">The sequence shown here is derived from an EMBL/GenBank/DDBJ whole genome shotgun (WGS) entry which is preliminary data.</text>
</comment>
<accession>A0ABU9EB17</accession>
<feature type="transmembrane region" description="Helical" evidence="1">
    <location>
        <begin position="40"/>
        <end position="57"/>
    </location>
</feature>